<feature type="domain" description="General stress protein FMN-binding split barrel" evidence="1">
    <location>
        <begin position="11"/>
        <end position="151"/>
    </location>
</feature>
<comment type="caution">
    <text evidence="2">The sequence shown here is derived from an EMBL/GenBank/DDBJ whole genome shotgun (WGS) entry which is preliminary data.</text>
</comment>
<sequence length="174" mass="19105">MKTEAQRSPELDQLRALIEPIAVAMLTHLDADGALVSRPVAPLEMDASGALWFFADRRSADVELLRVVNLNFSDSARSTYVSLSGSGEMYCDRARIERLWTSFARPWFPEGPESADLVLLKVVPDTAEYWDAPDSKMVRLFVMASSMLAGKPIGLVERDSLTRRSGLSPASTAG</sequence>
<reference evidence="2 3" key="1">
    <citation type="submission" date="2019-02" db="EMBL/GenBank/DDBJ databases">
        <title>Genomic Encyclopedia of Type Strains, Phase IV (KMG-IV): sequencing the most valuable type-strain genomes for metagenomic binning, comparative biology and taxonomic classification.</title>
        <authorList>
            <person name="Goeker M."/>
        </authorList>
    </citation>
    <scope>NUCLEOTIDE SEQUENCE [LARGE SCALE GENOMIC DNA]</scope>
    <source>
        <strain evidence="2 3">DSM 19570</strain>
    </source>
</reference>
<dbReference type="Gene3D" id="2.30.110.10">
    <property type="entry name" value="Electron Transport, Fmn-binding Protein, Chain A"/>
    <property type="match status" value="1"/>
</dbReference>
<dbReference type="Pfam" id="PF16242">
    <property type="entry name" value="Pyrid_ox_like"/>
    <property type="match status" value="1"/>
</dbReference>
<dbReference type="AlphaFoldDB" id="A0A4Q7W1K9"/>
<dbReference type="OrthoDB" id="1432662at2"/>
<dbReference type="PANTHER" id="PTHR34818:SF1">
    <property type="entry name" value="PROTEIN BLI-3"/>
    <property type="match status" value="1"/>
</dbReference>
<dbReference type="InterPro" id="IPR012349">
    <property type="entry name" value="Split_barrel_FMN-bd"/>
</dbReference>
<gene>
    <name evidence="2" type="ORF">EV670_1164</name>
</gene>
<accession>A0A4Q7W1K9</accession>
<protein>
    <submittedName>
        <fullName evidence="2">General stress protein 26</fullName>
    </submittedName>
</protein>
<dbReference type="PANTHER" id="PTHR34818">
    <property type="entry name" value="PROTEIN BLI-3"/>
    <property type="match status" value="1"/>
</dbReference>
<dbReference type="InterPro" id="IPR052917">
    <property type="entry name" value="Stress-Dev_Protein"/>
</dbReference>
<dbReference type="RefSeq" id="WP_130430832.1">
    <property type="nucleotide sequence ID" value="NZ_SHKP01000004.1"/>
</dbReference>
<dbReference type="EMBL" id="SHKP01000004">
    <property type="protein sequence ID" value="RZU03131.1"/>
    <property type="molecule type" value="Genomic_DNA"/>
</dbReference>
<dbReference type="InterPro" id="IPR038725">
    <property type="entry name" value="YdaG_split_barrel_FMN-bd"/>
</dbReference>
<dbReference type="Proteomes" id="UP000293671">
    <property type="component" value="Unassembled WGS sequence"/>
</dbReference>
<organism evidence="2 3">
    <name type="scientific">Rivibacter subsaxonicus</name>
    <dbReference type="NCBI Taxonomy" id="457575"/>
    <lineage>
        <taxon>Bacteria</taxon>
        <taxon>Pseudomonadati</taxon>
        <taxon>Pseudomonadota</taxon>
        <taxon>Betaproteobacteria</taxon>
        <taxon>Burkholderiales</taxon>
        <taxon>Rivibacter</taxon>
    </lineage>
</organism>
<dbReference type="SUPFAM" id="SSF50475">
    <property type="entry name" value="FMN-binding split barrel"/>
    <property type="match status" value="1"/>
</dbReference>
<evidence type="ECO:0000313" key="2">
    <source>
        <dbReference type="EMBL" id="RZU03131.1"/>
    </source>
</evidence>
<name>A0A4Q7W1K9_9BURK</name>
<evidence type="ECO:0000259" key="1">
    <source>
        <dbReference type="Pfam" id="PF16242"/>
    </source>
</evidence>
<evidence type="ECO:0000313" key="3">
    <source>
        <dbReference type="Proteomes" id="UP000293671"/>
    </source>
</evidence>
<proteinExistence type="predicted"/>
<keyword evidence="3" id="KW-1185">Reference proteome</keyword>